<evidence type="ECO:0000313" key="1">
    <source>
        <dbReference type="EMBL" id="TFB21138.1"/>
    </source>
</evidence>
<keyword evidence="2" id="KW-1185">Reference proteome</keyword>
<dbReference type="RefSeq" id="WP_134340279.1">
    <property type="nucleotide sequence ID" value="NZ_SOPW01000009.1"/>
</dbReference>
<proteinExistence type="predicted"/>
<accession>A0A4Y8IMA6</accession>
<dbReference type="AlphaFoldDB" id="A0A4Y8IMA6"/>
<sequence length="211" mass="24316">MTILMAMSVYPSEGKPYSLMVADSMRTEVYYNSNKEFGDYEFAGQAFKQDVQKLHKINKNLIIGFEGEFRGRIHHKLISNLNNIINPTDNLHAIHNKVVKEIINLFPKGQLLEEAQYSMIMSGFIDGIPSLSKTVFRDNEIVENRFQTPNKGNFSIIFDPHVTPEMAEQFREKVKYYNSVSFFRKEFVNLAKAASKYSTGSNDNIKVERLK</sequence>
<dbReference type="OrthoDB" id="9772456at2"/>
<dbReference type="EMBL" id="SOPW01000009">
    <property type="protein sequence ID" value="TFB21138.1"/>
    <property type="molecule type" value="Genomic_DNA"/>
</dbReference>
<name>A0A4Y8IMA6_9BACI</name>
<protein>
    <submittedName>
        <fullName evidence="1">Uncharacterized protein</fullName>
    </submittedName>
</protein>
<evidence type="ECO:0000313" key="2">
    <source>
        <dbReference type="Proteomes" id="UP000297975"/>
    </source>
</evidence>
<organism evidence="1 2">
    <name type="scientific">Filobacillus milosensis</name>
    <dbReference type="NCBI Taxonomy" id="94137"/>
    <lineage>
        <taxon>Bacteria</taxon>
        <taxon>Bacillati</taxon>
        <taxon>Bacillota</taxon>
        <taxon>Bacilli</taxon>
        <taxon>Bacillales</taxon>
        <taxon>Bacillaceae</taxon>
        <taxon>Filobacillus</taxon>
    </lineage>
</organism>
<reference evidence="1 2" key="1">
    <citation type="submission" date="2019-03" db="EMBL/GenBank/DDBJ databases">
        <authorList>
            <person name="He R.-H."/>
        </authorList>
    </citation>
    <scope>NUCLEOTIDE SEQUENCE [LARGE SCALE GENOMIC DNA]</scope>
    <source>
        <strain evidence="2">SH 714</strain>
    </source>
</reference>
<gene>
    <name evidence="1" type="ORF">E3U55_09985</name>
</gene>
<dbReference type="Proteomes" id="UP000297975">
    <property type="component" value="Unassembled WGS sequence"/>
</dbReference>
<comment type="caution">
    <text evidence="1">The sequence shown here is derived from an EMBL/GenBank/DDBJ whole genome shotgun (WGS) entry which is preliminary data.</text>
</comment>